<dbReference type="OrthoDB" id="17754at2759"/>
<dbReference type="FunCoup" id="A0A151Z704">
    <property type="interactions" value="6"/>
</dbReference>
<accession>A0A151Z704</accession>
<dbReference type="Proteomes" id="UP000076078">
    <property type="component" value="Unassembled WGS sequence"/>
</dbReference>
<feature type="region of interest" description="Disordered" evidence="2">
    <location>
        <begin position="232"/>
        <end position="259"/>
    </location>
</feature>
<name>A0A151Z704_TIELA</name>
<dbReference type="SUPFAM" id="SSF47862">
    <property type="entry name" value="Saposin"/>
    <property type="match status" value="1"/>
</dbReference>
<dbReference type="InterPro" id="IPR008139">
    <property type="entry name" value="SaposinB_dom"/>
</dbReference>
<evidence type="ECO:0000259" key="4">
    <source>
        <dbReference type="PROSITE" id="PS50015"/>
    </source>
</evidence>
<keyword evidence="6" id="KW-1185">Reference proteome</keyword>
<evidence type="ECO:0000256" key="2">
    <source>
        <dbReference type="SAM" id="MobiDB-lite"/>
    </source>
</evidence>
<organism evidence="5 6">
    <name type="scientific">Tieghemostelium lacteum</name>
    <name type="common">Slime mold</name>
    <name type="synonym">Dictyostelium lacteum</name>
    <dbReference type="NCBI Taxonomy" id="361077"/>
    <lineage>
        <taxon>Eukaryota</taxon>
        <taxon>Amoebozoa</taxon>
        <taxon>Evosea</taxon>
        <taxon>Eumycetozoa</taxon>
        <taxon>Dictyostelia</taxon>
        <taxon>Dictyosteliales</taxon>
        <taxon>Raperosteliaceae</taxon>
        <taxon>Tieghemostelium</taxon>
    </lineage>
</organism>
<gene>
    <name evidence="5" type="ORF">DLAC_09710</name>
</gene>
<dbReference type="STRING" id="361077.A0A151Z704"/>
<proteinExistence type="predicted"/>
<dbReference type="PROSITE" id="PS50015">
    <property type="entry name" value="SAP_B"/>
    <property type="match status" value="1"/>
</dbReference>
<dbReference type="InParanoid" id="A0A151Z704"/>
<keyword evidence="3" id="KW-0732">Signal</keyword>
<feature type="domain" description="Saposin B-type" evidence="4">
    <location>
        <begin position="23"/>
        <end position="107"/>
    </location>
</feature>
<evidence type="ECO:0000313" key="6">
    <source>
        <dbReference type="Proteomes" id="UP000076078"/>
    </source>
</evidence>
<protein>
    <submittedName>
        <fullName evidence="5">Component of the counting factor (CF) complex</fullName>
    </submittedName>
</protein>
<dbReference type="AlphaFoldDB" id="A0A151Z704"/>
<feature type="chain" id="PRO_5007592923" evidence="3">
    <location>
        <begin position="20"/>
        <end position="259"/>
    </location>
</feature>
<keyword evidence="1" id="KW-1015">Disulfide bond</keyword>
<dbReference type="EMBL" id="LODT01000039">
    <property type="protein sequence ID" value="KYQ89742.1"/>
    <property type="molecule type" value="Genomic_DNA"/>
</dbReference>
<evidence type="ECO:0000256" key="1">
    <source>
        <dbReference type="ARBA" id="ARBA00023157"/>
    </source>
</evidence>
<reference evidence="5 6" key="1">
    <citation type="submission" date="2015-12" db="EMBL/GenBank/DDBJ databases">
        <title>Dictyostelia acquired genes for synthesis and detection of signals that induce cell-type specialization by lateral gene transfer from prokaryotes.</title>
        <authorList>
            <person name="Gloeckner G."/>
            <person name="Schaap P."/>
        </authorList>
    </citation>
    <scope>NUCLEOTIDE SEQUENCE [LARGE SCALE GENOMIC DNA]</scope>
    <source>
        <strain evidence="5 6">TK</strain>
    </source>
</reference>
<dbReference type="OMA" id="QGPCEQW"/>
<dbReference type="InterPro" id="IPR011001">
    <property type="entry name" value="Saposin-like"/>
</dbReference>
<feature type="signal peptide" evidence="3">
    <location>
        <begin position="1"/>
        <end position="19"/>
    </location>
</feature>
<feature type="compositionally biased region" description="Gly residues" evidence="2">
    <location>
        <begin position="233"/>
        <end position="251"/>
    </location>
</feature>
<sequence>MNKLLSVFLVFALIGAALSKETKFSVCPDCVNLVGNGMNQILNYILQGGVLGSCGALCSLIPNSAGQLVCDLACSYVGIEEFVKLISDVDPDPIYICEVTHLCPSSLTSNATIPEMAISPLNGTTGTTFSIGVAYNVTNEIGTGQIAIQVVDPTGNGFGTASLLVETPVGMYTSNFQFTATPSEQESFPSGEYQLQAFVCEGTCGTIHGDKKYGNRLLAQASTNFTIVNNGGSNSGSGSGSSSGSGSGSGSGQVKFNLN</sequence>
<evidence type="ECO:0000313" key="5">
    <source>
        <dbReference type="EMBL" id="KYQ89742.1"/>
    </source>
</evidence>
<dbReference type="SMART" id="SM00741">
    <property type="entry name" value="SapB"/>
    <property type="match status" value="1"/>
</dbReference>
<comment type="caution">
    <text evidence="5">The sequence shown here is derived from an EMBL/GenBank/DDBJ whole genome shotgun (WGS) entry which is preliminary data.</text>
</comment>
<evidence type="ECO:0000256" key="3">
    <source>
        <dbReference type="SAM" id="SignalP"/>
    </source>
</evidence>